<sequence length="50" mass="6026">MLLKRLKKTKIKPRKSKKRFSFKALQSTSFTHSLEWKGLNGWKIQLQDQH</sequence>
<keyword evidence="2" id="KW-1185">Reference proteome</keyword>
<dbReference type="HOGENOM" id="CLU_3126886_0_0_1"/>
<protein>
    <submittedName>
        <fullName evidence="1">Uncharacterized protein</fullName>
    </submittedName>
</protein>
<name>T1JU55_TETUR</name>
<proteinExistence type="predicted"/>
<dbReference type="AlphaFoldDB" id="T1JU55"/>
<evidence type="ECO:0000313" key="1">
    <source>
        <dbReference type="EnsemblMetazoa" id="tetur01g16528.1"/>
    </source>
</evidence>
<reference evidence="1" key="2">
    <citation type="submission" date="2015-06" db="UniProtKB">
        <authorList>
            <consortium name="EnsemblMetazoa"/>
        </authorList>
    </citation>
    <scope>IDENTIFICATION</scope>
</reference>
<dbReference type="EnsemblMetazoa" id="tetur01g16528.1">
    <property type="protein sequence ID" value="tetur01g16528.1"/>
    <property type="gene ID" value="tetur01g16528"/>
</dbReference>
<evidence type="ECO:0000313" key="2">
    <source>
        <dbReference type="Proteomes" id="UP000015104"/>
    </source>
</evidence>
<dbReference type="EMBL" id="CAEY01000467">
    <property type="status" value="NOT_ANNOTATED_CDS"/>
    <property type="molecule type" value="Genomic_DNA"/>
</dbReference>
<reference evidence="2" key="1">
    <citation type="submission" date="2011-08" db="EMBL/GenBank/DDBJ databases">
        <authorList>
            <person name="Rombauts S."/>
        </authorList>
    </citation>
    <scope>NUCLEOTIDE SEQUENCE</scope>
    <source>
        <strain evidence="2">London</strain>
    </source>
</reference>
<accession>T1JU55</accession>
<dbReference type="Proteomes" id="UP000015104">
    <property type="component" value="Unassembled WGS sequence"/>
</dbReference>
<organism evidence="1 2">
    <name type="scientific">Tetranychus urticae</name>
    <name type="common">Two-spotted spider mite</name>
    <dbReference type="NCBI Taxonomy" id="32264"/>
    <lineage>
        <taxon>Eukaryota</taxon>
        <taxon>Metazoa</taxon>
        <taxon>Ecdysozoa</taxon>
        <taxon>Arthropoda</taxon>
        <taxon>Chelicerata</taxon>
        <taxon>Arachnida</taxon>
        <taxon>Acari</taxon>
        <taxon>Acariformes</taxon>
        <taxon>Trombidiformes</taxon>
        <taxon>Prostigmata</taxon>
        <taxon>Eleutherengona</taxon>
        <taxon>Raphignathae</taxon>
        <taxon>Tetranychoidea</taxon>
        <taxon>Tetranychidae</taxon>
        <taxon>Tetranychus</taxon>
    </lineage>
</organism>